<name>A0AA91J9C9_FAUOS</name>
<dbReference type="PANTHER" id="PTHR30004">
    <property type="entry name" value="4-HYDROXYTHREONINE-4-PHOSPHATE DEHYDROGENASE"/>
    <property type="match status" value="1"/>
</dbReference>
<proteinExistence type="predicted"/>
<dbReference type="GO" id="GO:0008615">
    <property type="term" value="P:pyridoxine biosynthetic process"/>
    <property type="evidence" value="ECO:0007669"/>
    <property type="project" value="TreeGrafter"/>
</dbReference>
<gene>
    <name evidence="4" type="ORF">A9299_04890</name>
</gene>
<dbReference type="GO" id="GO:0050570">
    <property type="term" value="F:4-hydroxythreonine-4-phosphate dehydrogenase activity"/>
    <property type="evidence" value="ECO:0007669"/>
    <property type="project" value="TreeGrafter"/>
</dbReference>
<dbReference type="GO" id="GO:0042823">
    <property type="term" value="P:pyridoxal phosphate biosynthetic process"/>
    <property type="evidence" value="ECO:0007669"/>
    <property type="project" value="TreeGrafter"/>
</dbReference>
<keyword evidence="1" id="KW-0479">Metal-binding</keyword>
<dbReference type="NCBIfam" id="TIGR00557">
    <property type="entry name" value="pdxA"/>
    <property type="match status" value="1"/>
</dbReference>
<accession>A0AA91J9C9</accession>
<organism evidence="4">
    <name type="scientific">Faucicola osloensis</name>
    <name type="common">Moraxella osloensis</name>
    <dbReference type="NCBI Taxonomy" id="34062"/>
    <lineage>
        <taxon>Bacteria</taxon>
        <taxon>Pseudomonadati</taxon>
        <taxon>Pseudomonadota</taxon>
        <taxon>Gammaproteobacteria</taxon>
        <taxon>Moraxellales</taxon>
        <taxon>Moraxellaceae</taxon>
        <taxon>Faucicola</taxon>
    </lineage>
</organism>
<evidence type="ECO:0000256" key="1">
    <source>
        <dbReference type="ARBA" id="ARBA00022723"/>
    </source>
</evidence>
<dbReference type="PANTHER" id="PTHR30004:SF5">
    <property type="entry name" value="4-HYDROXYTHREONINE-4-PHOSPHATE DEHYDROGENASE"/>
    <property type="match status" value="1"/>
</dbReference>
<comment type="caution">
    <text evidence="4">The sequence shown here is derived from an EMBL/GenBank/DDBJ whole genome shotgun (WGS) entry which is preliminary data.</text>
</comment>
<keyword evidence="3" id="KW-0520">NAD</keyword>
<dbReference type="GO" id="GO:0046872">
    <property type="term" value="F:metal ion binding"/>
    <property type="evidence" value="ECO:0007669"/>
    <property type="project" value="UniProtKB-KW"/>
</dbReference>
<dbReference type="AlphaFoldDB" id="A0AA91J9C9"/>
<dbReference type="GO" id="GO:0051287">
    <property type="term" value="F:NAD binding"/>
    <property type="evidence" value="ECO:0007669"/>
    <property type="project" value="InterPro"/>
</dbReference>
<dbReference type="Pfam" id="PF04166">
    <property type="entry name" value="PdxA"/>
    <property type="match status" value="1"/>
</dbReference>
<dbReference type="Gene3D" id="3.40.718.10">
    <property type="entry name" value="Isopropylmalate Dehydrogenase"/>
    <property type="match status" value="1"/>
</dbReference>
<dbReference type="SUPFAM" id="SSF53659">
    <property type="entry name" value="Isocitrate/Isopropylmalate dehydrogenase-like"/>
    <property type="match status" value="1"/>
</dbReference>
<evidence type="ECO:0000256" key="2">
    <source>
        <dbReference type="ARBA" id="ARBA00023002"/>
    </source>
</evidence>
<keyword evidence="2" id="KW-0560">Oxidoreductase</keyword>
<protein>
    <submittedName>
        <fullName evidence="4">4-hydroxythreonine-4-phosphate dehydrogenase PdxA</fullName>
    </submittedName>
</protein>
<reference evidence="4" key="1">
    <citation type="submission" date="2016-06" db="EMBL/GenBank/DDBJ databases">
        <title>Draft genome of Moraxella osloensis CCUG 67237.</title>
        <authorList>
            <person name="Salva-Serra F."/>
            <person name="Engstrom-Jakobsson H."/>
            <person name="Thorell K."/>
            <person name="Gonzales-Siles L."/>
            <person name="Karlsson R."/>
            <person name="Boulund F."/>
            <person name="Engstrand L."/>
            <person name="Kristiansson E."/>
            <person name="Moore E."/>
        </authorList>
    </citation>
    <scope>NUCLEOTIDE SEQUENCE [LARGE SCALE GENOMIC DNA]</scope>
    <source>
        <strain evidence="4">CCUG 67237</strain>
    </source>
</reference>
<evidence type="ECO:0000313" key="4">
    <source>
        <dbReference type="EMBL" id="OBX62521.1"/>
    </source>
</evidence>
<sequence length="347" mass="37367">MTTQCLPLVITSGEPAGIGMDIILMLADRQQLNLPNRAVIVLADINALQQRYSELKQKGAVKNGLLIQQLAMHELKDLAQIAQPSAHDTILVVDVPTAQPVVAGQLNPHNAQMVIAQLQLAHTLAISKQVAAIVTAPLQKSVIMTVLPDFMGHTEFFMQQSSLDKVVMMLANSLMKVALVTTHLPLRAVADAISHEEVTKTVDIVIQDCQQKFGLSHPKILVCGLNPHAGESGYLGREEIDIINPVLQHYRDQGVDISLAMPADTLFTQKHIATADAIIAMYHDQGLAPLKSHGFGETVNITLGLPYIRTSVDHGTALDLAGTGKASADSLYHAIDYANNMATAIAL</sequence>
<evidence type="ECO:0000256" key="3">
    <source>
        <dbReference type="ARBA" id="ARBA00023027"/>
    </source>
</evidence>
<dbReference type="EMBL" id="LZMT01000034">
    <property type="protein sequence ID" value="OBX62521.1"/>
    <property type="molecule type" value="Genomic_DNA"/>
</dbReference>
<dbReference type="InterPro" id="IPR005255">
    <property type="entry name" value="PdxA_fam"/>
</dbReference>